<evidence type="ECO:0000313" key="2">
    <source>
        <dbReference type="EMBL" id="MEQ2248748.1"/>
    </source>
</evidence>
<protein>
    <submittedName>
        <fullName evidence="2">Uncharacterized protein</fullName>
    </submittedName>
</protein>
<feature type="non-terminal residue" evidence="2">
    <location>
        <position position="1"/>
    </location>
</feature>
<gene>
    <name evidence="2" type="ORF">ILYODFUR_022185</name>
</gene>
<accession>A0ABV0UU64</accession>
<dbReference type="Proteomes" id="UP001482620">
    <property type="component" value="Unassembled WGS sequence"/>
</dbReference>
<sequence length="119" mass="13456">QGSAGRERKRVCLPPRTREKFNEGIERDCLSNSHVFGLWEEAGVPGKNPCMQEENMQTPFRKTPDRDSNPEPSCCNAWLTTAPQCNFSFTIDYWEANTSSANPHFPHFPLTLLSSLSPL</sequence>
<organism evidence="2 3">
    <name type="scientific">Ilyodon furcidens</name>
    <name type="common">goldbreast splitfin</name>
    <dbReference type="NCBI Taxonomy" id="33524"/>
    <lineage>
        <taxon>Eukaryota</taxon>
        <taxon>Metazoa</taxon>
        <taxon>Chordata</taxon>
        <taxon>Craniata</taxon>
        <taxon>Vertebrata</taxon>
        <taxon>Euteleostomi</taxon>
        <taxon>Actinopterygii</taxon>
        <taxon>Neopterygii</taxon>
        <taxon>Teleostei</taxon>
        <taxon>Neoteleostei</taxon>
        <taxon>Acanthomorphata</taxon>
        <taxon>Ovalentaria</taxon>
        <taxon>Atherinomorphae</taxon>
        <taxon>Cyprinodontiformes</taxon>
        <taxon>Goodeidae</taxon>
        <taxon>Ilyodon</taxon>
    </lineage>
</organism>
<reference evidence="2 3" key="1">
    <citation type="submission" date="2021-06" db="EMBL/GenBank/DDBJ databases">
        <authorList>
            <person name="Palmer J.M."/>
        </authorList>
    </citation>
    <scope>NUCLEOTIDE SEQUENCE [LARGE SCALE GENOMIC DNA]</scope>
    <source>
        <strain evidence="3">if_2019</strain>
        <tissue evidence="2">Muscle</tissue>
    </source>
</reference>
<keyword evidence="3" id="KW-1185">Reference proteome</keyword>
<name>A0ABV0UU64_9TELE</name>
<proteinExistence type="predicted"/>
<dbReference type="EMBL" id="JAHRIQ010083526">
    <property type="protein sequence ID" value="MEQ2248748.1"/>
    <property type="molecule type" value="Genomic_DNA"/>
</dbReference>
<evidence type="ECO:0000256" key="1">
    <source>
        <dbReference type="SAM" id="MobiDB-lite"/>
    </source>
</evidence>
<feature type="region of interest" description="Disordered" evidence="1">
    <location>
        <begin position="46"/>
        <end position="72"/>
    </location>
</feature>
<comment type="caution">
    <text evidence="2">The sequence shown here is derived from an EMBL/GenBank/DDBJ whole genome shotgun (WGS) entry which is preliminary data.</text>
</comment>
<evidence type="ECO:0000313" key="3">
    <source>
        <dbReference type="Proteomes" id="UP001482620"/>
    </source>
</evidence>